<dbReference type="SUPFAM" id="SSF161098">
    <property type="entry name" value="MetI-like"/>
    <property type="match status" value="1"/>
</dbReference>
<dbReference type="AlphaFoldDB" id="A0A7U4P561"/>
<keyword evidence="3 9" id="KW-0813">Transport</keyword>
<gene>
    <name evidence="10" type="ORF">I6G56_07490</name>
</gene>
<evidence type="ECO:0000256" key="5">
    <source>
        <dbReference type="ARBA" id="ARBA00022692"/>
    </source>
</evidence>
<keyword evidence="6" id="KW-0029">Amino-acid transport</keyword>
<dbReference type="NCBIfam" id="TIGR01726">
    <property type="entry name" value="HEQRo_perm_3TM"/>
    <property type="match status" value="1"/>
</dbReference>
<dbReference type="InterPro" id="IPR035906">
    <property type="entry name" value="MetI-like_sf"/>
</dbReference>
<reference evidence="10 11" key="1">
    <citation type="submission" date="2020-12" db="EMBL/GenBank/DDBJ databases">
        <title>FDA dAtabase for Regulatory Grade micrObial Sequences (FDA-ARGOS): Supporting development and validation of Infectious Disease Dx tests.</title>
        <authorList>
            <person name="Nelson B."/>
            <person name="Plummer A."/>
            <person name="Tallon L."/>
            <person name="Sadzewicz L."/>
            <person name="Zhao X."/>
            <person name="Boylan J."/>
            <person name="Ott S."/>
            <person name="Bowen H."/>
            <person name="Vavikolanu K."/>
            <person name="Mehta A."/>
            <person name="Aluvathingal J."/>
            <person name="Nadendla S."/>
            <person name="Myers T."/>
            <person name="Yan Y."/>
            <person name="Sichtig H."/>
        </authorList>
    </citation>
    <scope>NUCLEOTIDE SEQUENCE [LARGE SCALE GENOMIC DNA]</scope>
    <source>
        <strain evidence="10 11">FDAARGOS_899</strain>
    </source>
</reference>
<dbReference type="RefSeq" id="WP_043283309.1">
    <property type="nucleotide sequence ID" value="NZ_CP013380.1"/>
</dbReference>
<dbReference type="KEGG" id="bhg:I6G56_07490"/>
<name>A0A7U4P561_9BURK</name>
<evidence type="ECO:0000256" key="1">
    <source>
        <dbReference type="ARBA" id="ARBA00004429"/>
    </source>
</evidence>
<evidence type="ECO:0000256" key="9">
    <source>
        <dbReference type="RuleBase" id="RU363032"/>
    </source>
</evidence>
<comment type="subcellular location">
    <subcellularLocation>
        <location evidence="1">Cell inner membrane</location>
        <topology evidence="1">Multi-pass membrane protein</topology>
    </subcellularLocation>
    <subcellularLocation>
        <location evidence="9">Cell membrane</location>
        <topology evidence="9">Multi-pass membrane protein</topology>
    </subcellularLocation>
</comment>
<dbReference type="Proteomes" id="UP000594943">
    <property type="component" value="Chromosome 1"/>
</dbReference>
<evidence type="ECO:0000313" key="11">
    <source>
        <dbReference type="Proteomes" id="UP000594943"/>
    </source>
</evidence>
<organism evidence="10 11">
    <name type="scientific">Burkholderia humptydooensis</name>
    <dbReference type="NCBI Taxonomy" id="430531"/>
    <lineage>
        <taxon>Bacteria</taxon>
        <taxon>Pseudomonadati</taxon>
        <taxon>Pseudomonadota</taxon>
        <taxon>Betaproteobacteria</taxon>
        <taxon>Burkholderiales</taxon>
        <taxon>Burkholderiaceae</taxon>
        <taxon>Burkholderia</taxon>
        <taxon>pseudomallei group</taxon>
    </lineage>
</organism>
<dbReference type="InterPro" id="IPR010065">
    <property type="entry name" value="AA_ABC_transptr_permease_3TM"/>
</dbReference>
<accession>A0A7T2U3A7</accession>
<evidence type="ECO:0000256" key="2">
    <source>
        <dbReference type="ARBA" id="ARBA00010072"/>
    </source>
</evidence>
<protein>
    <submittedName>
        <fullName evidence="10">Amino acid ABC transporter permease</fullName>
    </submittedName>
</protein>
<dbReference type="EMBL" id="CP065686">
    <property type="protein sequence ID" value="QPS44912.1"/>
    <property type="molecule type" value="Genomic_DNA"/>
</dbReference>
<dbReference type="GO" id="GO:0022857">
    <property type="term" value="F:transmembrane transporter activity"/>
    <property type="evidence" value="ECO:0007669"/>
    <property type="project" value="InterPro"/>
</dbReference>
<evidence type="ECO:0000256" key="7">
    <source>
        <dbReference type="ARBA" id="ARBA00022989"/>
    </source>
</evidence>
<proteinExistence type="inferred from homology"/>
<dbReference type="InterPro" id="IPR000515">
    <property type="entry name" value="MetI-like"/>
</dbReference>
<feature type="transmembrane region" description="Helical" evidence="9">
    <location>
        <begin position="81"/>
        <end position="102"/>
    </location>
</feature>
<dbReference type="PANTHER" id="PTHR30614">
    <property type="entry name" value="MEMBRANE COMPONENT OF AMINO ACID ABC TRANSPORTER"/>
    <property type="match status" value="1"/>
</dbReference>
<evidence type="ECO:0000256" key="3">
    <source>
        <dbReference type="ARBA" id="ARBA00022448"/>
    </source>
</evidence>
<dbReference type="GO" id="GO:0043190">
    <property type="term" value="C:ATP-binding cassette (ABC) transporter complex"/>
    <property type="evidence" value="ECO:0007669"/>
    <property type="project" value="InterPro"/>
</dbReference>
<dbReference type="Pfam" id="PF00528">
    <property type="entry name" value="BPD_transp_1"/>
    <property type="match status" value="1"/>
</dbReference>
<feature type="transmembrane region" description="Helical" evidence="9">
    <location>
        <begin position="20"/>
        <end position="44"/>
    </location>
</feature>
<dbReference type="PROSITE" id="PS50928">
    <property type="entry name" value="ABC_TM1"/>
    <property type="match status" value="1"/>
</dbReference>
<keyword evidence="8 9" id="KW-0472">Membrane</keyword>
<keyword evidence="7 9" id="KW-1133">Transmembrane helix</keyword>
<feature type="transmembrane region" description="Helical" evidence="9">
    <location>
        <begin position="184"/>
        <end position="207"/>
    </location>
</feature>
<dbReference type="CDD" id="cd06261">
    <property type="entry name" value="TM_PBP2"/>
    <property type="match status" value="1"/>
</dbReference>
<sequence length="221" mass="23886">MNKIFDLWIQWFPTLSEGLLTSIKVTILCMLIGVPLGLLFALGVSTSKRALSAVTVTLVELGRGAPALILLQFFYFGLPSAHVTLSSFLSSVLALAWCTGAYTSEIIRAGLQAVPHGQREASYAIGLSEVDTLRLIIVPQGLRVSIPPLLGFGVIMLQTTSLCFTVALPELVTKAQQIGNETFLYMPVLILAALLYTAICVPSTLLVSSLERRLSRHEARA</sequence>
<feature type="transmembrane region" description="Helical" evidence="9">
    <location>
        <begin position="51"/>
        <end position="75"/>
    </location>
</feature>
<dbReference type="InterPro" id="IPR043429">
    <property type="entry name" value="ArtM/GltK/GlnP/TcyL/YhdX-like"/>
</dbReference>
<evidence type="ECO:0000256" key="8">
    <source>
        <dbReference type="ARBA" id="ARBA00023136"/>
    </source>
</evidence>
<dbReference type="Gene3D" id="1.10.3720.10">
    <property type="entry name" value="MetI-like"/>
    <property type="match status" value="1"/>
</dbReference>
<feature type="transmembrane region" description="Helical" evidence="9">
    <location>
        <begin position="149"/>
        <end position="172"/>
    </location>
</feature>
<accession>A0A7U4P561</accession>
<evidence type="ECO:0000313" key="10">
    <source>
        <dbReference type="EMBL" id="QPS44912.1"/>
    </source>
</evidence>
<keyword evidence="4" id="KW-1003">Cell membrane</keyword>
<evidence type="ECO:0000256" key="6">
    <source>
        <dbReference type="ARBA" id="ARBA00022970"/>
    </source>
</evidence>
<keyword evidence="5 9" id="KW-0812">Transmembrane</keyword>
<evidence type="ECO:0000256" key="4">
    <source>
        <dbReference type="ARBA" id="ARBA00022475"/>
    </source>
</evidence>
<dbReference type="GO" id="GO:0006865">
    <property type="term" value="P:amino acid transport"/>
    <property type="evidence" value="ECO:0007669"/>
    <property type="project" value="UniProtKB-KW"/>
</dbReference>
<dbReference type="PANTHER" id="PTHR30614:SF0">
    <property type="entry name" value="L-CYSTINE TRANSPORT SYSTEM PERMEASE PROTEIN TCYL"/>
    <property type="match status" value="1"/>
</dbReference>
<comment type="similarity">
    <text evidence="2">Belongs to the binding-protein-dependent transport system permease family. HisMQ subfamily.</text>
</comment>